<evidence type="ECO:0000256" key="10">
    <source>
        <dbReference type="ARBA" id="ARBA00023235"/>
    </source>
</evidence>
<dbReference type="GO" id="GO:0005506">
    <property type="term" value="F:iron ion binding"/>
    <property type="evidence" value="ECO:0007669"/>
    <property type="project" value="UniProtKB-UniRule"/>
</dbReference>
<dbReference type="GO" id="GO:0006096">
    <property type="term" value="P:glycolytic process"/>
    <property type="evidence" value="ECO:0007669"/>
    <property type="project" value="UniProtKB-UniRule"/>
</dbReference>
<dbReference type="CDD" id="cd02218">
    <property type="entry name" value="cupin_PGI"/>
    <property type="match status" value="1"/>
</dbReference>
<comment type="catalytic activity">
    <reaction evidence="11 12 13">
        <text>alpha-D-glucose 6-phosphate = beta-D-fructose 6-phosphate</text>
        <dbReference type="Rhea" id="RHEA:11816"/>
        <dbReference type="ChEBI" id="CHEBI:57634"/>
        <dbReference type="ChEBI" id="CHEBI:58225"/>
        <dbReference type="EC" id="5.3.1.9"/>
    </reaction>
</comment>
<comment type="subcellular location">
    <subcellularLocation>
        <location evidence="1 12 13">Cytoplasm</location>
    </subcellularLocation>
</comment>
<evidence type="ECO:0000256" key="11">
    <source>
        <dbReference type="ARBA" id="ARBA00029321"/>
    </source>
</evidence>
<dbReference type="GO" id="GO:0005737">
    <property type="term" value="C:cytoplasm"/>
    <property type="evidence" value="ECO:0007669"/>
    <property type="project" value="UniProtKB-SubCell"/>
</dbReference>
<gene>
    <name evidence="12" type="primary">pgiA</name>
    <name evidence="15" type="ORF">CN311_07405</name>
</gene>
<reference evidence="15 16" key="1">
    <citation type="submission" date="2017-09" db="EMBL/GenBank/DDBJ databases">
        <title>Mesorhizobum sanjuanii sp. nov. isolated from nodules of Lotus tenuis in saline-alkaline lowlands of Flooding Pampa.</title>
        <authorList>
            <person name="Sannazzaro A.I."/>
            <person name="Torres Tejerizo G.A."/>
            <person name="Fontana F."/>
            <person name="Cumpa Velazquez L.M."/>
            <person name="Hansen L."/>
            <person name="Pistorio M."/>
            <person name="Estrella M.J."/>
        </authorList>
    </citation>
    <scope>NUCLEOTIDE SEQUENCE [LARGE SCALE GENOMIC DNA]</scope>
    <source>
        <strain evidence="15 16">BSA136</strain>
    </source>
</reference>
<evidence type="ECO:0000256" key="12">
    <source>
        <dbReference type="HAMAP-Rule" id="MF_01410"/>
    </source>
</evidence>
<feature type="binding site" evidence="12">
    <location>
        <position position="94"/>
    </location>
    <ligand>
        <name>Fe cation</name>
        <dbReference type="ChEBI" id="CHEBI:24875"/>
    </ligand>
</feature>
<dbReference type="HAMAP" id="MF_01410">
    <property type="entry name" value="G6P_isomerase_arch"/>
    <property type="match status" value="1"/>
</dbReference>
<name>A0A2A6FIT0_9HYPH</name>
<evidence type="ECO:0000256" key="5">
    <source>
        <dbReference type="ARBA" id="ARBA00022432"/>
    </source>
</evidence>
<comment type="pathway">
    <text evidence="2 12">Carbohydrate degradation; glycolysis; D-glyceraldehyde 3-phosphate and glycerone phosphate from D-glucose: step 2/4.</text>
</comment>
<evidence type="ECO:0000256" key="7">
    <source>
        <dbReference type="ARBA" id="ARBA00022723"/>
    </source>
</evidence>
<evidence type="ECO:0000259" key="14">
    <source>
        <dbReference type="Pfam" id="PF06560"/>
    </source>
</evidence>
<dbReference type="EMBL" id="NWQG01000041">
    <property type="protein sequence ID" value="PDQ21734.1"/>
    <property type="molecule type" value="Genomic_DNA"/>
</dbReference>
<keyword evidence="7 12" id="KW-0479">Metal-binding</keyword>
<evidence type="ECO:0000313" key="15">
    <source>
        <dbReference type="EMBL" id="PDQ21734.1"/>
    </source>
</evidence>
<keyword evidence="9 12" id="KW-0324">Glycolysis</keyword>
<feature type="binding site" evidence="12">
    <location>
        <position position="140"/>
    </location>
    <ligand>
        <name>Fe cation</name>
        <dbReference type="ChEBI" id="CHEBI:24875"/>
    </ligand>
</feature>
<evidence type="ECO:0000256" key="9">
    <source>
        <dbReference type="ARBA" id="ARBA00023152"/>
    </source>
</evidence>
<comment type="subunit">
    <text evidence="4 12 13">Homodimer.</text>
</comment>
<evidence type="ECO:0000256" key="1">
    <source>
        <dbReference type="ARBA" id="ARBA00004496"/>
    </source>
</evidence>
<keyword evidence="10 12" id="KW-0413">Isomerase</keyword>
<evidence type="ECO:0000256" key="8">
    <source>
        <dbReference type="ARBA" id="ARBA00023004"/>
    </source>
</evidence>
<dbReference type="GO" id="GO:0006094">
    <property type="term" value="P:gluconeogenesis"/>
    <property type="evidence" value="ECO:0007669"/>
    <property type="project" value="UniProtKB-UniRule"/>
</dbReference>
<protein>
    <recommendedName>
        <fullName evidence="12">Glucose-6-phosphate isomerase</fullName>
        <shortName evidence="12">GPI</shortName>
        <ecNumber evidence="12">5.3.1.9</ecNumber>
    </recommendedName>
    <alternativeName>
        <fullName evidence="12">Phosphoglucose isomerase</fullName>
        <shortName evidence="12">PGI</shortName>
    </alternativeName>
    <alternativeName>
        <fullName evidence="12">Phosphohexose isomerase</fullName>
        <shortName evidence="12">PHI</shortName>
    </alternativeName>
</protein>
<evidence type="ECO:0000256" key="3">
    <source>
        <dbReference type="ARBA" id="ARBA00006542"/>
    </source>
</evidence>
<organism evidence="15 16">
    <name type="scientific">Mesorhizobium sanjuanii</name>
    <dbReference type="NCBI Taxonomy" id="2037900"/>
    <lineage>
        <taxon>Bacteria</taxon>
        <taxon>Pseudomonadati</taxon>
        <taxon>Pseudomonadota</taxon>
        <taxon>Alphaproteobacteria</taxon>
        <taxon>Hyphomicrobiales</taxon>
        <taxon>Phyllobacteriaceae</taxon>
        <taxon>Mesorhizobium</taxon>
    </lineage>
</organism>
<dbReference type="Gene3D" id="2.60.120.10">
    <property type="entry name" value="Jelly Rolls"/>
    <property type="match status" value="1"/>
</dbReference>
<keyword evidence="5 12" id="KW-0312">Gluconeogenesis</keyword>
<evidence type="ECO:0000256" key="4">
    <source>
        <dbReference type="ARBA" id="ARBA00011738"/>
    </source>
</evidence>
<evidence type="ECO:0000313" key="16">
    <source>
        <dbReference type="Proteomes" id="UP000219182"/>
    </source>
</evidence>
<comment type="similarity">
    <text evidence="3 12 13">Belongs to the archaeal-type GPI family.</text>
</comment>
<accession>A0A2A6FIT0</accession>
<proteinExistence type="inferred from homology"/>
<dbReference type="InterPro" id="IPR011051">
    <property type="entry name" value="RmlC_Cupin_sf"/>
</dbReference>
<evidence type="ECO:0000256" key="2">
    <source>
        <dbReference type="ARBA" id="ARBA00004926"/>
    </source>
</evidence>
<dbReference type="AlphaFoldDB" id="A0A2A6FIT0"/>
<dbReference type="SUPFAM" id="SSF51182">
    <property type="entry name" value="RmlC-like cupins"/>
    <property type="match status" value="1"/>
</dbReference>
<evidence type="ECO:0000256" key="6">
    <source>
        <dbReference type="ARBA" id="ARBA00022490"/>
    </source>
</evidence>
<dbReference type="EC" id="5.3.1.9" evidence="12"/>
<dbReference type="GO" id="GO:0004347">
    <property type="term" value="F:glucose-6-phosphate isomerase activity"/>
    <property type="evidence" value="ECO:0007669"/>
    <property type="project" value="UniProtKB-UniRule"/>
</dbReference>
<feature type="binding site" evidence="12">
    <location>
        <position position="92"/>
    </location>
    <ligand>
        <name>Fe cation</name>
        <dbReference type="ChEBI" id="CHEBI:24875"/>
    </ligand>
</feature>
<dbReference type="InterPro" id="IPR014710">
    <property type="entry name" value="RmlC-like_jellyroll"/>
</dbReference>
<keyword evidence="8 12" id="KW-0408">Iron</keyword>
<dbReference type="InterPro" id="IPR010551">
    <property type="entry name" value="G6P_isomerase_prok"/>
</dbReference>
<sequence>MINLFEPVGCTVDPVAGSLSNATGRYQKRFGELDGLYADRPAFDAMRAEWHDRVVYEVSEFRPREDVGDLIFGVTRMSPGKVGDEYFMTRGHIHQQPDRPEIYYGRNGRGLMLMESPEGEVRIVPIDELTVCYVPPFWIHRSVNTGNVDLVMLFCYPADSGQDYEIIARSGGMRSRVVDDGAGGWKTVDNPAWQPRDATTIARLYASRNAGAPA</sequence>
<comment type="caution">
    <text evidence="15">The sequence shown here is derived from an EMBL/GenBank/DDBJ whole genome shotgun (WGS) entry which is preliminary data.</text>
</comment>
<feature type="binding site" evidence="12">
    <location>
        <position position="101"/>
    </location>
    <ligand>
        <name>Fe cation</name>
        <dbReference type="ChEBI" id="CHEBI:24875"/>
    </ligand>
</feature>
<keyword evidence="16" id="KW-1185">Reference proteome</keyword>
<keyword evidence="6 12" id="KW-0963">Cytoplasm</keyword>
<evidence type="ECO:0000256" key="13">
    <source>
        <dbReference type="PIRNR" id="PIRNR019325"/>
    </source>
</evidence>
<feature type="domain" description="Glucose-6-phosphate isomerase prokaryote" evidence="14">
    <location>
        <begin position="27"/>
        <end position="194"/>
    </location>
</feature>
<dbReference type="UniPathway" id="UPA00109">
    <property type="reaction ID" value="UER00181"/>
</dbReference>
<dbReference type="InterPro" id="IPR016758">
    <property type="entry name" value="G6P_isomerase_archaea/bacteria"/>
</dbReference>
<dbReference type="RefSeq" id="WP_097572680.1">
    <property type="nucleotide sequence ID" value="NZ_NWQG01000041.1"/>
</dbReference>
<dbReference type="Pfam" id="PF06560">
    <property type="entry name" value="GPI"/>
    <property type="match status" value="1"/>
</dbReference>
<dbReference type="PIRSF" id="PIRSF019325">
    <property type="entry name" value="Glucose-6-phosphate_isomerase"/>
    <property type="match status" value="1"/>
</dbReference>
<dbReference type="Proteomes" id="UP000219182">
    <property type="component" value="Unassembled WGS sequence"/>
</dbReference>